<dbReference type="Proteomes" id="UP000641646">
    <property type="component" value="Unassembled WGS sequence"/>
</dbReference>
<evidence type="ECO:0000256" key="1">
    <source>
        <dbReference type="ARBA" id="ARBA00005381"/>
    </source>
</evidence>
<dbReference type="InterPro" id="IPR001054">
    <property type="entry name" value="A/G_cyclase"/>
</dbReference>
<dbReference type="SMART" id="SM00044">
    <property type="entry name" value="CYCc"/>
    <property type="match status" value="1"/>
</dbReference>
<dbReference type="PANTHER" id="PTHR43081">
    <property type="entry name" value="ADENYLATE CYCLASE, TERMINAL-DIFFERENTIATION SPECIFIC-RELATED"/>
    <property type="match status" value="1"/>
</dbReference>
<organism evidence="3 4">
    <name type="scientific">Aerosakkonema funiforme FACHB-1375</name>
    <dbReference type="NCBI Taxonomy" id="2949571"/>
    <lineage>
        <taxon>Bacteria</taxon>
        <taxon>Bacillati</taxon>
        <taxon>Cyanobacteriota</taxon>
        <taxon>Cyanophyceae</taxon>
        <taxon>Oscillatoriophycideae</taxon>
        <taxon>Aerosakkonematales</taxon>
        <taxon>Aerosakkonemataceae</taxon>
        <taxon>Aerosakkonema</taxon>
    </lineage>
</organism>
<dbReference type="EMBL" id="JACJPW010000008">
    <property type="protein sequence ID" value="MBD2180410.1"/>
    <property type="molecule type" value="Genomic_DNA"/>
</dbReference>
<dbReference type="RefSeq" id="WP_190462582.1">
    <property type="nucleotide sequence ID" value="NZ_JACJPW010000008.1"/>
</dbReference>
<proteinExistence type="inferred from homology"/>
<dbReference type="AlphaFoldDB" id="A0A926ZF23"/>
<dbReference type="Gene3D" id="3.30.70.1230">
    <property type="entry name" value="Nucleotide cyclase"/>
    <property type="match status" value="1"/>
</dbReference>
<dbReference type="GO" id="GO:0004016">
    <property type="term" value="F:adenylate cyclase activity"/>
    <property type="evidence" value="ECO:0007669"/>
    <property type="project" value="UniProtKB-ARBA"/>
</dbReference>
<dbReference type="PROSITE" id="PS50125">
    <property type="entry name" value="GUANYLATE_CYCLASE_2"/>
    <property type="match status" value="1"/>
</dbReference>
<dbReference type="InterPro" id="IPR029787">
    <property type="entry name" value="Nucleotide_cyclase"/>
</dbReference>
<dbReference type="CDD" id="cd07302">
    <property type="entry name" value="CHD"/>
    <property type="match status" value="1"/>
</dbReference>
<comment type="similarity">
    <text evidence="1">Belongs to the adenylyl cyclase class-3 family.</text>
</comment>
<accession>A0A926ZF23</accession>
<evidence type="ECO:0000259" key="2">
    <source>
        <dbReference type="PROSITE" id="PS50125"/>
    </source>
</evidence>
<dbReference type="SUPFAM" id="SSF55073">
    <property type="entry name" value="Nucleotide cyclase"/>
    <property type="match status" value="1"/>
</dbReference>
<evidence type="ECO:0000313" key="4">
    <source>
        <dbReference type="Proteomes" id="UP000641646"/>
    </source>
</evidence>
<comment type="caution">
    <text evidence="3">The sequence shown here is derived from an EMBL/GenBank/DDBJ whole genome shotgun (WGS) entry which is preliminary data.</text>
</comment>
<name>A0A926ZF23_9CYAN</name>
<protein>
    <submittedName>
        <fullName evidence="3">Adenylate/guanylate cyclase domain-containing protein</fullName>
    </submittedName>
</protein>
<gene>
    <name evidence="3" type="ORF">H6G03_04685</name>
</gene>
<reference evidence="3" key="2">
    <citation type="submission" date="2020-08" db="EMBL/GenBank/DDBJ databases">
        <authorList>
            <person name="Chen M."/>
            <person name="Teng W."/>
            <person name="Zhao L."/>
            <person name="Hu C."/>
            <person name="Zhou Y."/>
            <person name="Han B."/>
            <person name="Song L."/>
            <person name="Shu W."/>
        </authorList>
    </citation>
    <scope>NUCLEOTIDE SEQUENCE</scope>
    <source>
        <strain evidence="3">FACHB-1375</strain>
    </source>
</reference>
<feature type="domain" description="Guanylate cyclase" evidence="2">
    <location>
        <begin position="14"/>
        <end position="146"/>
    </location>
</feature>
<dbReference type="Pfam" id="PF00211">
    <property type="entry name" value="Guanylate_cyc"/>
    <property type="match status" value="1"/>
</dbReference>
<reference evidence="3" key="1">
    <citation type="journal article" date="2015" name="ISME J.">
        <title>Draft Genome Sequence of Streptomyces incarnatus NRRL8089, which Produces the Nucleoside Antibiotic Sinefungin.</title>
        <authorList>
            <person name="Oshima K."/>
            <person name="Hattori M."/>
            <person name="Shimizu H."/>
            <person name="Fukuda K."/>
            <person name="Nemoto M."/>
            <person name="Inagaki K."/>
            <person name="Tamura T."/>
        </authorList>
    </citation>
    <scope>NUCLEOTIDE SEQUENCE</scope>
    <source>
        <strain evidence="3">FACHB-1375</strain>
    </source>
</reference>
<dbReference type="PANTHER" id="PTHR43081:SF1">
    <property type="entry name" value="ADENYLATE CYCLASE, TERMINAL-DIFFERENTIATION SPECIFIC"/>
    <property type="match status" value="1"/>
</dbReference>
<dbReference type="GO" id="GO:0035556">
    <property type="term" value="P:intracellular signal transduction"/>
    <property type="evidence" value="ECO:0007669"/>
    <property type="project" value="InterPro"/>
</dbReference>
<keyword evidence="4" id="KW-1185">Reference proteome</keyword>
<sequence length="270" mass="30581">MDEAKFQGERRDVSILFSGIRSFSTLTENMEPVEVIGLLNEYFEVMSNVVIKYKGTLDKYIGDLIMVTFGATSPLEERAWMSVQSGLEMRQSLAEFNANLVAKKKPAIQIGIGINSDPLITGNIGSSKLNQFTVIGDGVNIAAYLEGLSKDYGCDIVISKSTYESCAERIWARELDYIHAKGRNQPIAIYEVLGLRADLISEEKQKAIEHYNQGREHYLNRKFRRAMNEFAVIVEDMKINDKPSAMFLKRCQYLLQNPPSEDWDGVWTLT</sequence>
<dbReference type="InterPro" id="IPR050697">
    <property type="entry name" value="Adenylyl/Guanylyl_Cyclase_3/4"/>
</dbReference>
<evidence type="ECO:0000313" key="3">
    <source>
        <dbReference type="EMBL" id="MBD2180410.1"/>
    </source>
</evidence>
<dbReference type="GO" id="GO:0006171">
    <property type="term" value="P:cAMP biosynthetic process"/>
    <property type="evidence" value="ECO:0007669"/>
    <property type="project" value="TreeGrafter"/>
</dbReference>